<dbReference type="GO" id="GO:0000786">
    <property type="term" value="C:nucleosome"/>
    <property type="evidence" value="ECO:0007669"/>
    <property type="project" value="InterPro"/>
</dbReference>
<dbReference type="InterPro" id="IPR009072">
    <property type="entry name" value="Histone-fold"/>
</dbReference>
<sequence length="104" mass="11858">MRSSHRRCEEIPLFRGKSRGFGINRKDFKIDLLALEKCCCSPPEATEAYLMGLFKDTNLFTIHAMMVTIMPKDIRLVGRIRSESGLNDNGFACTRPGRLRSLCF</sequence>
<evidence type="ECO:0000313" key="5">
    <source>
        <dbReference type="Proteomes" id="UP001314170"/>
    </source>
</evidence>
<dbReference type="GO" id="GO:0046982">
    <property type="term" value="F:protein heterodimerization activity"/>
    <property type="evidence" value="ECO:0007669"/>
    <property type="project" value="InterPro"/>
</dbReference>
<dbReference type="SUPFAM" id="SSF47113">
    <property type="entry name" value="Histone-fold"/>
    <property type="match status" value="1"/>
</dbReference>
<dbReference type="EMBL" id="CAWUPB010001173">
    <property type="protein sequence ID" value="CAK7346289.1"/>
    <property type="molecule type" value="Genomic_DNA"/>
</dbReference>
<comment type="similarity">
    <text evidence="1">Belongs to the histone H3 family.</text>
</comment>
<accession>A0AAV1S499</accession>
<evidence type="ECO:0000259" key="3">
    <source>
        <dbReference type="Pfam" id="PF00125"/>
    </source>
</evidence>
<comment type="caution">
    <text evidence="4">The sequence shown here is derived from an EMBL/GenBank/DDBJ whole genome shotgun (WGS) entry which is preliminary data.</text>
</comment>
<dbReference type="InterPro" id="IPR007125">
    <property type="entry name" value="H2A/H2B/H3"/>
</dbReference>
<dbReference type="GO" id="GO:0030527">
    <property type="term" value="F:structural constituent of chromatin"/>
    <property type="evidence" value="ECO:0007669"/>
    <property type="project" value="InterPro"/>
</dbReference>
<dbReference type="GO" id="GO:0003677">
    <property type="term" value="F:DNA binding"/>
    <property type="evidence" value="ECO:0007669"/>
    <property type="project" value="InterPro"/>
</dbReference>
<evidence type="ECO:0000256" key="1">
    <source>
        <dbReference type="ARBA" id="ARBA00010343"/>
    </source>
</evidence>
<dbReference type="Proteomes" id="UP001314170">
    <property type="component" value="Unassembled WGS sequence"/>
</dbReference>
<dbReference type="PRINTS" id="PR00622">
    <property type="entry name" value="HISTONEH3"/>
</dbReference>
<feature type="domain" description="Core Histone H2A/H2B/H3" evidence="3">
    <location>
        <begin position="44"/>
        <end position="80"/>
    </location>
</feature>
<gene>
    <name evidence="4" type="ORF">DCAF_LOCUS18962</name>
</gene>
<evidence type="ECO:0000313" key="4">
    <source>
        <dbReference type="EMBL" id="CAK7346289.1"/>
    </source>
</evidence>
<organism evidence="4 5">
    <name type="scientific">Dovyalis caffra</name>
    <dbReference type="NCBI Taxonomy" id="77055"/>
    <lineage>
        <taxon>Eukaryota</taxon>
        <taxon>Viridiplantae</taxon>
        <taxon>Streptophyta</taxon>
        <taxon>Embryophyta</taxon>
        <taxon>Tracheophyta</taxon>
        <taxon>Spermatophyta</taxon>
        <taxon>Magnoliopsida</taxon>
        <taxon>eudicotyledons</taxon>
        <taxon>Gunneridae</taxon>
        <taxon>Pentapetalae</taxon>
        <taxon>rosids</taxon>
        <taxon>fabids</taxon>
        <taxon>Malpighiales</taxon>
        <taxon>Salicaceae</taxon>
        <taxon>Flacourtieae</taxon>
        <taxon>Dovyalis</taxon>
    </lineage>
</organism>
<evidence type="ECO:0000256" key="2">
    <source>
        <dbReference type="ARBA" id="ARBA00022990"/>
    </source>
</evidence>
<dbReference type="InterPro" id="IPR000164">
    <property type="entry name" value="Histone_H3/CENP-A"/>
</dbReference>
<keyword evidence="2" id="KW-0007">Acetylation</keyword>
<dbReference type="AlphaFoldDB" id="A0AAV1S499"/>
<dbReference type="SMART" id="SM00428">
    <property type="entry name" value="H3"/>
    <property type="match status" value="1"/>
</dbReference>
<protein>
    <recommendedName>
        <fullName evidence="3">Core Histone H2A/H2B/H3 domain-containing protein</fullName>
    </recommendedName>
</protein>
<dbReference type="Pfam" id="PF00125">
    <property type="entry name" value="Histone"/>
    <property type="match status" value="1"/>
</dbReference>
<dbReference type="Gene3D" id="1.10.20.10">
    <property type="entry name" value="Histone, subunit A"/>
    <property type="match status" value="1"/>
</dbReference>
<proteinExistence type="inferred from homology"/>
<name>A0AAV1S499_9ROSI</name>
<reference evidence="4 5" key="1">
    <citation type="submission" date="2024-01" db="EMBL/GenBank/DDBJ databases">
        <authorList>
            <person name="Waweru B."/>
        </authorList>
    </citation>
    <scope>NUCLEOTIDE SEQUENCE [LARGE SCALE GENOMIC DNA]</scope>
</reference>
<dbReference type="PANTHER" id="PTHR11426">
    <property type="entry name" value="HISTONE H3"/>
    <property type="match status" value="1"/>
</dbReference>
<keyword evidence="5" id="KW-1185">Reference proteome</keyword>